<organism evidence="2 3">
    <name type="scientific">Dokdonia pacifica</name>
    <dbReference type="NCBI Taxonomy" id="1627892"/>
    <lineage>
        <taxon>Bacteria</taxon>
        <taxon>Pseudomonadati</taxon>
        <taxon>Bacteroidota</taxon>
        <taxon>Flavobacteriia</taxon>
        <taxon>Flavobacteriales</taxon>
        <taxon>Flavobacteriaceae</taxon>
        <taxon>Dokdonia</taxon>
    </lineage>
</organism>
<evidence type="ECO:0000256" key="1">
    <source>
        <dbReference type="SAM" id="SignalP"/>
    </source>
</evidence>
<feature type="signal peptide" evidence="1">
    <location>
        <begin position="1"/>
        <end position="21"/>
    </location>
</feature>
<gene>
    <name evidence="2" type="ORF">SAMN06265376_10341</name>
</gene>
<dbReference type="AlphaFoldDB" id="A0A238Z969"/>
<evidence type="ECO:0000313" key="3">
    <source>
        <dbReference type="Proteomes" id="UP000198379"/>
    </source>
</evidence>
<proteinExistence type="predicted"/>
<accession>A0A238Z969</accession>
<keyword evidence="1" id="KW-0732">Signal</keyword>
<dbReference type="Proteomes" id="UP000198379">
    <property type="component" value="Unassembled WGS sequence"/>
</dbReference>
<feature type="chain" id="PRO_5012850862" evidence="1">
    <location>
        <begin position="22"/>
        <end position="328"/>
    </location>
</feature>
<dbReference type="EMBL" id="FZNY01000003">
    <property type="protein sequence ID" value="SNR79830.1"/>
    <property type="molecule type" value="Genomic_DNA"/>
</dbReference>
<protein>
    <submittedName>
        <fullName evidence="2">Uncharacterized protein</fullName>
    </submittedName>
</protein>
<evidence type="ECO:0000313" key="2">
    <source>
        <dbReference type="EMBL" id="SNR79830.1"/>
    </source>
</evidence>
<keyword evidence="3" id="KW-1185">Reference proteome</keyword>
<name>A0A238Z969_9FLAO</name>
<sequence>MIRLQKLVRFLLMSMIIFQMSSCKTSQSLVASTQQDIDPLKLSGGSSGMEQLDDQSYVVVYDIKNFKEGTRLALIHVTDETIQVTPIAISGWGDEGISSDLESICKIPGKTNEYVIAESGNWKGNLGRIFHIRIDTTQHSATILGITKLPFKNLNTPELVGDQYESMACLPYSETERILILGERGGSEINPRGNIKWGIYNLMTHQLQFSDAGIKGITVNAPGHWTYLKNKRDITDLHIDAEGNIWAAASEDTSDVGPFYSVIYQLGHVNDSNKEQPFTIYSDFSKWVPVSGFKIEALSGPSKNINATLSFGTEDEIYGGVWRAISIK</sequence>
<reference evidence="2 3" key="1">
    <citation type="submission" date="2017-06" db="EMBL/GenBank/DDBJ databases">
        <authorList>
            <person name="Kim H.J."/>
            <person name="Triplett B.A."/>
        </authorList>
    </citation>
    <scope>NUCLEOTIDE SEQUENCE [LARGE SCALE GENOMIC DNA]</scope>
    <source>
        <strain evidence="2 3">DSM 25597</strain>
    </source>
</reference>